<dbReference type="HAMAP" id="MF_01440">
    <property type="entry name" value="CheD"/>
    <property type="match status" value="1"/>
</dbReference>
<name>A0ABU3DDK4_9RHOB</name>
<evidence type="ECO:0000256" key="2">
    <source>
        <dbReference type="ARBA" id="ARBA00022801"/>
    </source>
</evidence>
<dbReference type="Pfam" id="PF03975">
    <property type="entry name" value="CheD"/>
    <property type="match status" value="1"/>
</dbReference>
<sequence length="194" mass="20669">MDSSSGADSIRRFRQTAGGSENLINLVQGDIAVSDRPGDALTTILGSCVAVCLHDEERRIGGMNHFLLPVSNSGGAQNLNTRSGAYLMELLINSMLKKGAQKRRMTARIAGGAMMLGNVRPIGAANAKFASDFLAAERIPVAGQHTGGIRSRRLKFRIATGEVLMQLIRPTEQEIDAVPEPPKLPDGSGAIDLF</sequence>
<evidence type="ECO:0000256" key="1">
    <source>
        <dbReference type="ARBA" id="ARBA00022500"/>
    </source>
</evidence>
<comment type="catalytic activity">
    <reaction evidence="3">
        <text>L-glutaminyl-[protein] + H2O = L-glutamyl-[protein] + NH4(+)</text>
        <dbReference type="Rhea" id="RHEA:16441"/>
        <dbReference type="Rhea" id="RHEA-COMP:10207"/>
        <dbReference type="Rhea" id="RHEA-COMP:10208"/>
        <dbReference type="ChEBI" id="CHEBI:15377"/>
        <dbReference type="ChEBI" id="CHEBI:28938"/>
        <dbReference type="ChEBI" id="CHEBI:29973"/>
        <dbReference type="ChEBI" id="CHEBI:30011"/>
        <dbReference type="EC" id="3.5.1.44"/>
    </reaction>
</comment>
<comment type="function">
    <text evidence="3">Probably deamidates glutamine residues to glutamate on methyl-accepting chemotaxis receptors (MCPs), playing an important role in chemotaxis.</text>
</comment>
<organism evidence="4 5">
    <name type="scientific">Tropicimonas omnivorans</name>
    <dbReference type="NCBI Taxonomy" id="3075590"/>
    <lineage>
        <taxon>Bacteria</taxon>
        <taxon>Pseudomonadati</taxon>
        <taxon>Pseudomonadota</taxon>
        <taxon>Alphaproteobacteria</taxon>
        <taxon>Rhodobacterales</taxon>
        <taxon>Roseobacteraceae</taxon>
        <taxon>Tropicimonas</taxon>
    </lineage>
</organism>
<evidence type="ECO:0000313" key="4">
    <source>
        <dbReference type="EMBL" id="MDT0681787.1"/>
    </source>
</evidence>
<keyword evidence="2 3" id="KW-0378">Hydrolase</keyword>
<dbReference type="InterPro" id="IPR038592">
    <property type="entry name" value="CheD-like_sf"/>
</dbReference>
<gene>
    <name evidence="3" type="primary">cheD</name>
    <name evidence="4" type="ORF">RM543_03745</name>
</gene>
<dbReference type="PANTHER" id="PTHR35147:SF2">
    <property type="entry name" value="CHEMORECEPTOR GLUTAMINE DEAMIDASE CHED-RELATED"/>
    <property type="match status" value="1"/>
</dbReference>
<dbReference type="Proteomes" id="UP001265259">
    <property type="component" value="Unassembled WGS sequence"/>
</dbReference>
<keyword evidence="1 3" id="KW-0145">Chemotaxis</keyword>
<protein>
    <recommendedName>
        <fullName evidence="3">Probable chemoreceptor glutamine deamidase CheD</fullName>
        <ecNumber evidence="3">3.5.1.44</ecNumber>
    </recommendedName>
</protein>
<reference evidence="4 5" key="1">
    <citation type="submission" date="2023-09" db="EMBL/GenBank/DDBJ databases">
        <authorList>
            <person name="Rey-Velasco X."/>
        </authorList>
    </citation>
    <scope>NUCLEOTIDE SEQUENCE [LARGE SCALE GENOMIC DNA]</scope>
    <source>
        <strain evidence="4 5">F158</strain>
    </source>
</reference>
<dbReference type="CDD" id="cd16352">
    <property type="entry name" value="CheD"/>
    <property type="match status" value="1"/>
</dbReference>
<dbReference type="RefSeq" id="WP_311689553.1">
    <property type="nucleotide sequence ID" value="NZ_JAVRHL010000001.1"/>
</dbReference>
<dbReference type="InterPro" id="IPR011324">
    <property type="entry name" value="Cytotoxic_necrot_fac-like_cat"/>
</dbReference>
<comment type="similarity">
    <text evidence="3">Belongs to the CheD family.</text>
</comment>
<accession>A0ABU3DDK4</accession>
<evidence type="ECO:0000256" key="3">
    <source>
        <dbReference type="HAMAP-Rule" id="MF_01440"/>
    </source>
</evidence>
<comment type="caution">
    <text evidence="4">The sequence shown here is derived from an EMBL/GenBank/DDBJ whole genome shotgun (WGS) entry which is preliminary data.</text>
</comment>
<dbReference type="SUPFAM" id="SSF64438">
    <property type="entry name" value="CNF1/YfiH-like putative cysteine hydrolases"/>
    <property type="match status" value="1"/>
</dbReference>
<dbReference type="PANTHER" id="PTHR35147">
    <property type="entry name" value="CHEMORECEPTOR GLUTAMINE DEAMIDASE CHED-RELATED"/>
    <property type="match status" value="1"/>
</dbReference>
<dbReference type="Gene3D" id="3.30.1330.200">
    <property type="match status" value="1"/>
</dbReference>
<dbReference type="EMBL" id="JAVRHL010000001">
    <property type="protein sequence ID" value="MDT0681787.1"/>
    <property type="molecule type" value="Genomic_DNA"/>
</dbReference>
<proteinExistence type="inferred from homology"/>
<keyword evidence="5" id="KW-1185">Reference proteome</keyword>
<dbReference type="InterPro" id="IPR005659">
    <property type="entry name" value="Chemorcpt_Glu_NH3ase_CheD"/>
</dbReference>
<dbReference type="EC" id="3.5.1.44" evidence="3"/>
<evidence type="ECO:0000313" key="5">
    <source>
        <dbReference type="Proteomes" id="UP001265259"/>
    </source>
</evidence>